<evidence type="ECO:0000313" key="1">
    <source>
        <dbReference type="EMBL" id="KGM52255.1"/>
    </source>
</evidence>
<comment type="caution">
    <text evidence="1">The sequence shown here is derived from an EMBL/GenBank/DDBJ whole genome shotgun (WGS) entry which is preliminary data.</text>
</comment>
<reference evidence="1 2" key="1">
    <citation type="journal article" date="2015" name="Stand. Genomic Sci.">
        <title>Genomic information of the arsenic-resistant bacterium Lysobacter arseniciresistens type strain ZS79(T) and comparison of Lysobacter draft genomes.</title>
        <authorList>
            <person name="Liu L."/>
            <person name="Zhang S."/>
            <person name="Luo M."/>
            <person name="Wang G."/>
        </authorList>
    </citation>
    <scope>NUCLEOTIDE SEQUENCE [LARGE SCALE GENOMIC DNA]</scope>
    <source>
        <strain evidence="1 2">ZS79</strain>
    </source>
</reference>
<dbReference type="OrthoDB" id="6027400at2"/>
<evidence type="ECO:0000313" key="2">
    <source>
        <dbReference type="Proteomes" id="UP000029989"/>
    </source>
</evidence>
<dbReference type="RefSeq" id="WP_036213909.1">
    <property type="nucleotide sequence ID" value="NZ_AVPT01000064.1"/>
</dbReference>
<organism evidence="1 2">
    <name type="scientific">Lysobacter arseniciresistens ZS79</name>
    <dbReference type="NCBI Taxonomy" id="913325"/>
    <lineage>
        <taxon>Bacteria</taxon>
        <taxon>Pseudomonadati</taxon>
        <taxon>Pseudomonadota</taxon>
        <taxon>Gammaproteobacteria</taxon>
        <taxon>Lysobacterales</taxon>
        <taxon>Lysobacteraceae</taxon>
        <taxon>Novilysobacter</taxon>
    </lineage>
</organism>
<sequence length="97" mass="11012">MSAKPTYDEALQFMADAVLYQRIDLTGPWQGWKIRGQYLVSPEKDRVPMRELVGLLIHYRGKFGHHRPRATPVQAESNVIPFAPAAVAQLQARQRVA</sequence>
<dbReference type="AlphaFoldDB" id="A0A0A0EPV5"/>
<dbReference type="Proteomes" id="UP000029989">
    <property type="component" value="Unassembled WGS sequence"/>
</dbReference>
<proteinExistence type="predicted"/>
<keyword evidence="2" id="KW-1185">Reference proteome</keyword>
<dbReference type="EMBL" id="AVPT01000064">
    <property type="protein sequence ID" value="KGM52255.1"/>
    <property type="molecule type" value="Genomic_DNA"/>
</dbReference>
<protein>
    <submittedName>
        <fullName evidence="1">Uncharacterized protein</fullName>
    </submittedName>
</protein>
<gene>
    <name evidence="1" type="ORF">N799_13445</name>
</gene>
<accession>A0A0A0EPV5</accession>
<name>A0A0A0EPV5_9GAMM</name>